<organism evidence="2 3">
    <name type="scientific">Nocardioides scoriae</name>
    <dbReference type="NCBI Taxonomy" id="642780"/>
    <lineage>
        <taxon>Bacteria</taxon>
        <taxon>Bacillati</taxon>
        <taxon>Actinomycetota</taxon>
        <taxon>Actinomycetes</taxon>
        <taxon>Propionibacteriales</taxon>
        <taxon>Nocardioidaceae</taxon>
        <taxon>Nocardioides</taxon>
    </lineage>
</organism>
<gene>
    <name evidence="2" type="ORF">SAMN04488570_2839</name>
</gene>
<dbReference type="AlphaFoldDB" id="A0A1H1VHZ2"/>
<keyword evidence="1" id="KW-1133">Transmembrane helix</keyword>
<keyword evidence="1" id="KW-0472">Membrane</keyword>
<dbReference type="InterPro" id="IPR021424">
    <property type="entry name" value="PorA"/>
</dbReference>
<name>A0A1H1VHZ2_9ACTN</name>
<accession>A0A1H1VHZ2</accession>
<dbReference type="RefSeq" id="WP_091730877.1">
    <property type="nucleotide sequence ID" value="NZ_LT629757.1"/>
</dbReference>
<reference evidence="3" key="1">
    <citation type="submission" date="2016-10" db="EMBL/GenBank/DDBJ databases">
        <authorList>
            <person name="Varghese N."/>
            <person name="Submissions S."/>
        </authorList>
    </citation>
    <scope>NUCLEOTIDE SEQUENCE [LARGE SCALE GENOMIC DNA]</scope>
    <source>
        <strain evidence="3">DSM 22127</strain>
    </source>
</reference>
<dbReference type="Pfam" id="PF11271">
    <property type="entry name" value="PorA"/>
    <property type="match status" value="1"/>
</dbReference>
<evidence type="ECO:0008006" key="4">
    <source>
        <dbReference type="Google" id="ProtNLM"/>
    </source>
</evidence>
<dbReference type="EMBL" id="LT629757">
    <property type="protein sequence ID" value="SDS84372.1"/>
    <property type="molecule type" value="Genomic_DNA"/>
</dbReference>
<keyword evidence="1" id="KW-0812">Transmembrane</keyword>
<evidence type="ECO:0000313" key="2">
    <source>
        <dbReference type="EMBL" id="SDS84372.1"/>
    </source>
</evidence>
<keyword evidence="3" id="KW-1185">Reference proteome</keyword>
<evidence type="ECO:0000313" key="3">
    <source>
        <dbReference type="Proteomes" id="UP000198859"/>
    </source>
</evidence>
<evidence type="ECO:0000256" key="1">
    <source>
        <dbReference type="SAM" id="Phobius"/>
    </source>
</evidence>
<feature type="transmembrane region" description="Helical" evidence="1">
    <location>
        <begin position="299"/>
        <end position="321"/>
    </location>
</feature>
<protein>
    <recommendedName>
        <fullName evidence="4">DUF3068 domain-containing protein</fullName>
    </recommendedName>
</protein>
<sequence>MKKIYVLIMLGSLLITAGVLSRTYAYPELAVIPADTNATVIARSVEGAPATYFSIAKLAEVTGSLTNVTRVVAQPDDTGAARRETGRDVLAVEAYVCSDPTDFDYPDGGKDCRANELPLSGELTRYAIDERTGELVTWSGSMKESSGEVVDDVPFAGYIVKLPFNAQKKSYEFWNSTLEKTVTAKYVGETKVAGVRAFEYQTAVPPTVVGELDLPGSLAGSEESTVTTDRVFSSAGTLIIEPETGLVIGGKSKLDTYAELDGERVITITKGEFAVSDEDIALGAKDAQETASSLHLLRVTAPLVGVAGGLLLLVLAGVLVWRRRRRAAATHRAPAEMETRATQDA</sequence>
<dbReference type="Proteomes" id="UP000198859">
    <property type="component" value="Chromosome I"/>
</dbReference>
<dbReference type="OrthoDB" id="153031at2"/>
<dbReference type="STRING" id="642780.SAMN04488570_2839"/>
<proteinExistence type="predicted"/>